<sequence length="150" mass="16948">MPRTSRNTVSFTQRNLAHLDPPQKGRKVIYDTNPRSPRGLVVRVFPSGAKSFGIYYDCPDRAGQAFKTIKRYALGEEIDLADVRERATQILGDVARGVDPNSTRRHMSDSGTAELENTPETAVLSTIIEEYIESEVLPLKRPDDKIRYLR</sequence>
<name>A0A540VSP3_9GAMM</name>
<organism evidence="3 4">
    <name type="scientific">Spiribacter salinus</name>
    <dbReference type="NCBI Taxonomy" id="1335746"/>
    <lineage>
        <taxon>Bacteria</taxon>
        <taxon>Pseudomonadati</taxon>
        <taxon>Pseudomonadota</taxon>
        <taxon>Gammaproteobacteria</taxon>
        <taxon>Chromatiales</taxon>
        <taxon>Ectothiorhodospiraceae</taxon>
        <taxon>Spiribacter</taxon>
    </lineage>
</organism>
<evidence type="ECO:0000256" key="1">
    <source>
        <dbReference type="SAM" id="MobiDB-lite"/>
    </source>
</evidence>
<dbReference type="EMBL" id="VIFK01000044">
    <property type="protein sequence ID" value="TQE99696.1"/>
    <property type="molecule type" value="Genomic_DNA"/>
</dbReference>
<accession>A0A540VSP3</accession>
<evidence type="ECO:0000313" key="3">
    <source>
        <dbReference type="EMBL" id="TQE99696.1"/>
    </source>
</evidence>
<dbReference type="Proteomes" id="UP000315400">
    <property type="component" value="Unassembled WGS sequence"/>
</dbReference>
<feature type="region of interest" description="Disordered" evidence="1">
    <location>
        <begin position="96"/>
        <end position="116"/>
    </location>
</feature>
<protein>
    <submittedName>
        <fullName evidence="3">DUF4102 domain-containing protein</fullName>
    </submittedName>
</protein>
<dbReference type="InterPro" id="IPR025166">
    <property type="entry name" value="Integrase_DNA_bind_dom"/>
</dbReference>
<evidence type="ECO:0000313" key="4">
    <source>
        <dbReference type="Proteomes" id="UP000315400"/>
    </source>
</evidence>
<evidence type="ECO:0000259" key="2">
    <source>
        <dbReference type="Pfam" id="PF13356"/>
    </source>
</evidence>
<feature type="domain" description="Integrase DNA-binding" evidence="2">
    <location>
        <begin position="36"/>
        <end position="105"/>
    </location>
</feature>
<gene>
    <name evidence="3" type="ORF">FKY71_07260</name>
</gene>
<dbReference type="Gene3D" id="3.30.160.390">
    <property type="entry name" value="Integrase, DNA-binding domain"/>
    <property type="match status" value="1"/>
</dbReference>
<dbReference type="InterPro" id="IPR038488">
    <property type="entry name" value="Integrase_DNA-bd_sf"/>
</dbReference>
<dbReference type="Pfam" id="PF13356">
    <property type="entry name" value="Arm-DNA-bind_3"/>
    <property type="match status" value="1"/>
</dbReference>
<proteinExistence type="predicted"/>
<comment type="caution">
    <text evidence="3">The sequence shown here is derived from an EMBL/GenBank/DDBJ whole genome shotgun (WGS) entry which is preliminary data.</text>
</comment>
<dbReference type="AlphaFoldDB" id="A0A540VSP3"/>
<reference evidence="3 4" key="1">
    <citation type="submission" date="2019-06" db="EMBL/GenBank/DDBJ databases">
        <title>Metagenome assembled Genome of Spiribacter salinus SL48-SHIP from the microbial mat of Salt Lake 48 (Novosibirsk region, Russia).</title>
        <authorList>
            <person name="Shipova A."/>
            <person name="Rozanov A.S."/>
            <person name="Bryanskaya A.V."/>
            <person name="Peltek S.E."/>
        </authorList>
    </citation>
    <scope>NUCLEOTIDE SEQUENCE [LARGE SCALE GENOMIC DNA]</scope>
    <source>
        <strain evidence="3">SL48-SHIP-2</strain>
    </source>
</reference>